<evidence type="ECO:0000313" key="3">
    <source>
        <dbReference type="Proteomes" id="UP000250266"/>
    </source>
</evidence>
<organism evidence="2 3">
    <name type="scientific">Lepidopterella palustris CBS 459.81</name>
    <dbReference type="NCBI Taxonomy" id="1314670"/>
    <lineage>
        <taxon>Eukaryota</taxon>
        <taxon>Fungi</taxon>
        <taxon>Dikarya</taxon>
        <taxon>Ascomycota</taxon>
        <taxon>Pezizomycotina</taxon>
        <taxon>Dothideomycetes</taxon>
        <taxon>Pleosporomycetidae</taxon>
        <taxon>Mytilinidiales</taxon>
        <taxon>Argynnaceae</taxon>
        <taxon>Lepidopterella</taxon>
    </lineage>
</organism>
<proteinExistence type="predicted"/>
<evidence type="ECO:0008006" key="4">
    <source>
        <dbReference type="Google" id="ProtNLM"/>
    </source>
</evidence>
<dbReference type="Proteomes" id="UP000250266">
    <property type="component" value="Unassembled WGS sequence"/>
</dbReference>
<keyword evidence="3" id="KW-1185">Reference proteome</keyword>
<evidence type="ECO:0000256" key="1">
    <source>
        <dbReference type="SAM" id="MobiDB-lite"/>
    </source>
</evidence>
<dbReference type="EMBL" id="KV746125">
    <property type="protein sequence ID" value="OCK72956.1"/>
    <property type="molecule type" value="Genomic_DNA"/>
</dbReference>
<protein>
    <recommendedName>
        <fullName evidence="4">F-box domain-containing protein</fullName>
    </recommendedName>
</protein>
<sequence length="556" mass="62847">MPSFMDSLPLEILHNIIYRLRERRPRRAINNALATYATVSRQWCAVVESILFKDIKLQSTEFPRFLELFGSADDKSGRRRRRRQYLRALRFWPSSDGQHSISTADLSNLENISLGPYRLKLVQDLQSLFQELAHWDHELRATNKNNNGLSLSYLELICPTHPVISALVVRGRSVELTHIPYFDIIPAPAKSSNLFSNISLPSVTKLCIMSELSRIGWSSASHLALCLPALTEIWFTLDDQEAMDLECRRAARRDFAASLAALPLSVTSAELTFLSNGAPMNQNFSPPSLLSNGSHSIDVFSRSLRIFSQRMTSLTITASQLSPELFWPQTEISNTSNVETPPYWPHLKILQIRTEIITASGKWILGPAEPKFPHPEWDNPVESRPSSPNAAESDRLQRTVGAKPNITFRCKPDPVFFDALALAIALAASSMPKLEALNFKMYAYGFEGTRSGEEFDGYDGYSFSYRCGAKRCGSKSKGAWNMENRVNRVLVMNPRTEWVFQVGENQVAWTQPEEAARLWREKCGPELEEDVCMKEDGKGGDRIWVRKRNGAEIKRG</sequence>
<evidence type="ECO:0000313" key="2">
    <source>
        <dbReference type="EMBL" id="OCK72956.1"/>
    </source>
</evidence>
<accession>A0A8E2DWR6</accession>
<name>A0A8E2DWR6_9PEZI</name>
<reference evidence="2 3" key="1">
    <citation type="journal article" date="2016" name="Nat. Commun.">
        <title>Ectomycorrhizal ecology is imprinted in the genome of the dominant symbiotic fungus Cenococcum geophilum.</title>
        <authorList>
            <consortium name="DOE Joint Genome Institute"/>
            <person name="Peter M."/>
            <person name="Kohler A."/>
            <person name="Ohm R.A."/>
            <person name="Kuo A."/>
            <person name="Krutzmann J."/>
            <person name="Morin E."/>
            <person name="Arend M."/>
            <person name="Barry K.W."/>
            <person name="Binder M."/>
            <person name="Choi C."/>
            <person name="Clum A."/>
            <person name="Copeland A."/>
            <person name="Grisel N."/>
            <person name="Haridas S."/>
            <person name="Kipfer T."/>
            <person name="LaButti K."/>
            <person name="Lindquist E."/>
            <person name="Lipzen A."/>
            <person name="Maire R."/>
            <person name="Meier B."/>
            <person name="Mihaltcheva S."/>
            <person name="Molinier V."/>
            <person name="Murat C."/>
            <person name="Poggeler S."/>
            <person name="Quandt C.A."/>
            <person name="Sperisen C."/>
            <person name="Tritt A."/>
            <person name="Tisserant E."/>
            <person name="Crous P.W."/>
            <person name="Henrissat B."/>
            <person name="Nehls U."/>
            <person name="Egli S."/>
            <person name="Spatafora J.W."/>
            <person name="Grigoriev I.V."/>
            <person name="Martin F.M."/>
        </authorList>
    </citation>
    <scope>NUCLEOTIDE SEQUENCE [LARGE SCALE GENOMIC DNA]</scope>
    <source>
        <strain evidence="2 3">CBS 459.81</strain>
    </source>
</reference>
<feature type="region of interest" description="Disordered" evidence="1">
    <location>
        <begin position="374"/>
        <end position="398"/>
    </location>
</feature>
<dbReference type="AlphaFoldDB" id="A0A8E2DWR6"/>
<gene>
    <name evidence="2" type="ORF">K432DRAFT_448044</name>
</gene>
<dbReference type="OrthoDB" id="5985073at2759"/>